<sequence length="335" mass="37852">MRLTGLNHGHTPHIDLLNRVINRRRSSPSYDMQVVTNELFDLQQIASNQYRSTNDELRSDILPSGLMLARGLAAAIKGVPKTMHVNSCHAYFCNPPEMSAAIDYRVADIHSRPDARTRDVEAIQNGKLVMKSQLSFHSEVRESIAHQCHMPVTPMPEFCETISETVTHLLDEWDESVTSISPQMKEFAEYVNSNPINNLFDIRLVDADSFAAATMKGFFTKLWAKSKINIGGSLNDHKLLASYFVETSLLPSMLRYHISRGFSPTEIVPIDFCLWIHSNDFSVNEWLLCENHFTIAKCGRAFSELHLWTVTGNLIMTATSESIIRGTFVPPKPQK</sequence>
<feature type="domain" description="Acyl-CoA thioesterase-like C-terminal" evidence="2">
    <location>
        <begin position="218"/>
        <end position="322"/>
    </location>
</feature>
<comment type="caution">
    <text evidence="3">The sequence shown here is derived from an EMBL/GenBank/DDBJ whole genome shotgun (WGS) entry which is preliminary data.</text>
</comment>
<dbReference type="Gene3D" id="2.40.160.210">
    <property type="entry name" value="Acyl-CoA thioesterase, double hotdog domain"/>
    <property type="match status" value="1"/>
</dbReference>
<dbReference type="GO" id="GO:0009062">
    <property type="term" value="P:fatty acid catabolic process"/>
    <property type="evidence" value="ECO:0007669"/>
    <property type="project" value="TreeGrafter"/>
</dbReference>
<dbReference type="EMBL" id="JPKZ01001927">
    <property type="protein sequence ID" value="KHN79310.1"/>
    <property type="molecule type" value="Genomic_DNA"/>
</dbReference>
<dbReference type="STRING" id="6265.A0A0B2VE88"/>
<gene>
    <name evidence="3" type="primary">tesB</name>
    <name evidence="3" type="ORF">Tcan_04472</name>
</gene>
<dbReference type="GO" id="GO:0005782">
    <property type="term" value="C:peroxisomal matrix"/>
    <property type="evidence" value="ECO:0007669"/>
    <property type="project" value="UniProtKB-SubCell"/>
</dbReference>
<protein>
    <submittedName>
        <fullName evidence="3">Acyl-CoA thioesterase 2</fullName>
    </submittedName>
</protein>
<dbReference type="InterPro" id="IPR003703">
    <property type="entry name" value="Acyl_CoA_thio"/>
</dbReference>
<name>A0A0B2VE88_TOXCA</name>
<dbReference type="AlphaFoldDB" id="A0A0B2VE88"/>
<dbReference type="InterPro" id="IPR042171">
    <property type="entry name" value="Acyl-CoA_hotdog"/>
</dbReference>
<dbReference type="CDD" id="cd03444">
    <property type="entry name" value="Thioesterase_II_repeat1"/>
    <property type="match status" value="1"/>
</dbReference>
<evidence type="ECO:0000313" key="3">
    <source>
        <dbReference type="EMBL" id="KHN79310.1"/>
    </source>
</evidence>
<dbReference type="OMA" id="FCETISE"/>
<dbReference type="GO" id="GO:0047617">
    <property type="term" value="F:fatty acyl-CoA hydrolase activity"/>
    <property type="evidence" value="ECO:0007669"/>
    <property type="project" value="InterPro"/>
</dbReference>
<dbReference type="GO" id="GO:0006637">
    <property type="term" value="P:acyl-CoA metabolic process"/>
    <property type="evidence" value="ECO:0007669"/>
    <property type="project" value="InterPro"/>
</dbReference>
<evidence type="ECO:0000259" key="2">
    <source>
        <dbReference type="Pfam" id="PF20789"/>
    </source>
</evidence>
<dbReference type="SUPFAM" id="SSF54637">
    <property type="entry name" value="Thioesterase/thiol ester dehydrase-isomerase"/>
    <property type="match status" value="2"/>
</dbReference>
<dbReference type="InterPro" id="IPR049450">
    <property type="entry name" value="ACOT8-like_C"/>
</dbReference>
<proteinExistence type="inferred from homology"/>
<dbReference type="PANTHER" id="PTHR11066">
    <property type="entry name" value="ACYL-COA THIOESTERASE"/>
    <property type="match status" value="1"/>
</dbReference>
<dbReference type="InterPro" id="IPR029069">
    <property type="entry name" value="HotDog_dom_sf"/>
</dbReference>
<keyword evidence="4" id="KW-1185">Reference proteome</keyword>
<comment type="similarity">
    <text evidence="1">Belongs to the C/M/P thioester hydrolase family.</text>
</comment>
<dbReference type="OrthoDB" id="68328at2759"/>
<dbReference type="Pfam" id="PF20789">
    <property type="entry name" value="4HBT_3C"/>
    <property type="match status" value="1"/>
</dbReference>
<evidence type="ECO:0000313" key="4">
    <source>
        <dbReference type="Proteomes" id="UP000031036"/>
    </source>
</evidence>
<dbReference type="Proteomes" id="UP000031036">
    <property type="component" value="Unassembled WGS sequence"/>
</dbReference>
<reference evidence="3 4" key="1">
    <citation type="submission" date="2014-11" db="EMBL/GenBank/DDBJ databases">
        <title>Genetic blueprint of the zoonotic pathogen Toxocara canis.</title>
        <authorList>
            <person name="Zhu X.-Q."/>
            <person name="Korhonen P.K."/>
            <person name="Cai H."/>
            <person name="Young N.D."/>
            <person name="Nejsum P."/>
            <person name="von Samson-Himmelstjerna G."/>
            <person name="Boag P.R."/>
            <person name="Tan P."/>
            <person name="Li Q."/>
            <person name="Min J."/>
            <person name="Yang Y."/>
            <person name="Wang X."/>
            <person name="Fang X."/>
            <person name="Hall R.S."/>
            <person name="Hofmann A."/>
            <person name="Sternberg P.W."/>
            <person name="Jex A.R."/>
            <person name="Gasser R.B."/>
        </authorList>
    </citation>
    <scope>NUCLEOTIDE SEQUENCE [LARGE SCALE GENOMIC DNA]</scope>
    <source>
        <strain evidence="3">PN_DK_2014</strain>
    </source>
</reference>
<organism evidence="3 4">
    <name type="scientific">Toxocara canis</name>
    <name type="common">Canine roundworm</name>
    <dbReference type="NCBI Taxonomy" id="6265"/>
    <lineage>
        <taxon>Eukaryota</taxon>
        <taxon>Metazoa</taxon>
        <taxon>Ecdysozoa</taxon>
        <taxon>Nematoda</taxon>
        <taxon>Chromadorea</taxon>
        <taxon>Rhabditida</taxon>
        <taxon>Spirurina</taxon>
        <taxon>Ascaridomorpha</taxon>
        <taxon>Ascaridoidea</taxon>
        <taxon>Toxocaridae</taxon>
        <taxon>Toxocara</taxon>
    </lineage>
</organism>
<dbReference type="PANTHER" id="PTHR11066:SF34">
    <property type="entry name" value="ACYL-COENZYME A THIOESTERASE 8"/>
    <property type="match status" value="1"/>
</dbReference>
<accession>A0A0B2VE88</accession>
<evidence type="ECO:0000256" key="1">
    <source>
        <dbReference type="ARBA" id="ARBA00006538"/>
    </source>
</evidence>